<sequence length="161" mass="16595">MRRSVMALVLVPVLGPLLGGCGDAPPTPTATTTSTATATATPSPTGLPTDYSFTLTTTCYCLDAGTPVRVTVRGGEVTAATYLRDATGRGTARAGAPAPPGRQLTLAEVVAQAERTDAASVDVDWPQGQTWPDEVRIDESARVADDEVAYTVSDVTVLEAS</sequence>
<dbReference type="Proteomes" id="UP000656804">
    <property type="component" value="Unassembled WGS sequence"/>
</dbReference>
<evidence type="ECO:0000313" key="3">
    <source>
        <dbReference type="EMBL" id="MBF4161896.1"/>
    </source>
</evidence>
<evidence type="ECO:0000313" key="4">
    <source>
        <dbReference type="Proteomes" id="UP000656804"/>
    </source>
</evidence>
<organism evidence="3 4">
    <name type="scientific">Nocardioides acrostichi</name>
    <dbReference type="NCBI Taxonomy" id="2784339"/>
    <lineage>
        <taxon>Bacteria</taxon>
        <taxon>Bacillati</taxon>
        <taxon>Actinomycetota</taxon>
        <taxon>Actinomycetes</taxon>
        <taxon>Propionibacteriales</taxon>
        <taxon>Nocardioidaceae</taxon>
        <taxon>Nocardioides</taxon>
    </lineage>
</organism>
<evidence type="ECO:0008006" key="5">
    <source>
        <dbReference type="Google" id="ProtNLM"/>
    </source>
</evidence>
<name>A0A930V107_9ACTN</name>
<dbReference type="AlphaFoldDB" id="A0A930V107"/>
<keyword evidence="2" id="KW-0732">Signal</keyword>
<feature type="chain" id="PRO_5038394385" description="Lipoprotein" evidence="2">
    <location>
        <begin position="20"/>
        <end position="161"/>
    </location>
</feature>
<comment type="caution">
    <text evidence="3">The sequence shown here is derived from an EMBL/GenBank/DDBJ whole genome shotgun (WGS) entry which is preliminary data.</text>
</comment>
<feature type="signal peptide" evidence="2">
    <location>
        <begin position="1"/>
        <end position="19"/>
    </location>
</feature>
<evidence type="ECO:0000256" key="2">
    <source>
        <dbReference type="SAM" id="SignalP"/>
    </source>
</evidence>
<dbReference type="InterPro" id="IPR046172">
    <property type="entry name" value="DUF6174"/>
</dbReference>
<gene>
    <name evidence="3" type="ORF">ISG29_09345</name>
</gene>
<dbReference type="EMBL" id="JADIVZ010000003">
    <property type="protein sequence ID" value="MBF4161896.1"/>
    <property type="molecule type" value="Genomic_DNA"/>
</dbReference>
<feature type="compositionally biased region" description="Low complexity" evidence="1">
    <location>
        <begin position="29"/>
        <end position="43"/>
    </location>
</feature>
<proteinExistence type="predicted"/>
<reference evidence="3" key="1">
    <citation type="submission" date="2020-11" db="EMBL/GenBank/DDBJ databases">
        <title>Nocardioides sp. CBS4Y-1, whole genome shotgun sequence.</title>
        <authorList>
            <person name="Tuo L."/>
        </authorList>
    </citation>
    <scope>NUCLEOTIDE SEQUENCE</scope>
    <source>
        <strain evidence="3">CBS4Y-1</strain>
    </source>
</reference>
<dbReference type="PROSITE" id="PS51257">
    <property type="entry name" value="PROKAR_LIPOPROTEIN"/>
    <property type="match status" value="1"/>
</dbReference>
<feature type="region of interest" description="Disordered" evidence="1">
    <location>
        <begin position="24"/>
        <end position="43"/>
    </location>
</feature>
<evidence type="ECO:0000256" key="1">
    <source>
        <dbReference type="SAM" id="MobiDB-lite"/>
    </source>
</evidence>
<keyword evidence="4" id="KW-1185">Reference proteome</keyword>
<dbReference type="RefSeq" id="WP_194503142.1">
    <property type="nucleotide sequence ID" value="NZ_JADIVZ010000003.1"/>
</dbReference>
<dbReference type="Pfam" id="PF19671">
    <property type="entry name" value="DUF6174"/>
    <property type="match status" value="1"/>
</dbReference>
<protein>
    <recommendedName>
        <fullName evidence="5">Lipoprotein</fullName>
    </recommendedName>
</protein>
<accession>A0A930V107</accession>